<dbReference type="EMBL" id="LSRQ01000921">
    <property type="protein sequence ID" value="OAY80211.1"/>
    <property type="molecule type" value="Genomic_DNA"/>
</dbReference>
<gene>
    <name evidence="1" type="ORF">ACMD2_09665</name>
</gene>
<keyword evidence="1" id="KW-0406">Ion transport</keyword>
<dbReference type="Gene3D" id="1.25.40.20">
    <property type="entry name" value="Ankyrin repeat-containing domain"/>
    <property type="match status" value="1"/>
</dbReference>
<evidence type="ECO:0000313" key="2">
    <source>
        <dbReference type="Proteomes" id="UP000092600"/>
    </source>
</evidence>
<dbReference type="InterPro" id="IPR036770">
    <property type="entry name" value="Ankyrin_rpt-contain_sf"/>
</dbReference>
<reference evidence="1 2" key="1">
    <citation type="journal article" date="2016" name="DNA Res.">
        <title>The draft genome of MD-2 pineapple using hybrid error correction of long reads.</title>
        <authorList>
            <person name="Redwan R.M."/>
            <person name="Saidin A."/>
            <person name="Kumar S.V."/>
        </authorList>
    </citation>
    <scope>NUCLEOTIDE SEQUENCE [LARGE SCALE GENOMIC DNA]</scope>
    <source>
        <strain evidence="2">cv. MD2</strain>
        <tissue evidence="1">Leaf</tissue>
    </source>
</reference>
<feature type="non-terminal residue" evidence="1">
    <location>
        <position position="73"/>
    </location>
</feature>
<keyword evidence="1" id="KW-0407">Ion channel</keyword>
<dbReference type="Proteomes" id="UP000092600">
    <property type="component" value="Unassembled WGS sequence"/>
</dbReference>
<keyword evidence="1" id="KW-0813">Transport</keyword>
<organism evidence="1 2">
    <name type="scientific">Ananas comosus</name>
    <name type="common">Pineapple</name>
    <name type="synonym">Ananas ananas</name>
    <dbReference type="NCBI Taxonomy" id="4615"/>
    <lineage>
        <taxon>Eukaryota</taxon>
        <taxon>Viridiplantae</taxon>
        <taxon>Streptophyta</taxon>
        <taxon>Embryophyta</taxon>
        <taxon>Tracheophyta</taxon>
        <taxon>Spermatophyta</taxon>
        <taxon>Magnoliopsida</taxon>
        <taxon>Liliopsida</taxon>
        <taxon>Poales</taxon>
        <taxon>Bromeliaceae</taxon>
        <taxon>Bromelioideae</taxon>
        <taxon>Ananas</taxon>
    </lineage>
</organism>
<dbReference type="AlphaFoldDB" id="A0A199VTG2"/>
<sequence length="73" mass="7974">MRGFEGESSPTIHLCTTVSRGDADFIKRAISYGPDPNSKHYDHRTPLHIAAAEGLYLKAKQPIDAGASVLVMY</sequence>
<comment type="caution">
    <text evidence="1">The sequence shown here is derived from an EMBL/GenBank/DDBJ whole genome shotgun (WGS) entry which is preliminary data.</text>
</comment>
<dbReference type="SUPFAM" id="SSF48403">
    <property type="entry name" value="Ankyrin repeat"/>
    <property type="match status" value="1"/>
</dbReference>
<proteinExistence type="predicted"/>
<dbReference type="STRING" id="4615.A0A199VTG2"/>
<accession>A0A199VTG2</accession>
<evidence type="ECO:0000313" key="1">
    <source>
        <dbReference type="EMBL" id="OAY80211.1"/>
    </source>
</evidence>
<protein>
    <submittedName>
        <fullName evidence="1">Potassium channel KOR1</fullName>
    </submittedName>
</protein>
<dbReference type="GO" id="GO:0034220">
    <property type="term" value="P:monoatomic ion transmembrane transport"/>
    <property type="evidence" value="ECO:0007669"/>
    <property type="project" value="UniProtKB-KW"/>
</dbReference>
<name>A0A199VTG2_ANACO</name>